<dbReference type="OrthoDB" id="154460at2"/>
<feature type="signal peptide" evidence="1">
    <location>
        <begin position="1"/>
        <end position="20"/>
    </location>
</feature>
<keyword evidence="1" id="KW-0732">Signal</keyword>
<evidence type="ECO:0000259" key="2">
    <source>
        <dbReference type="Pfam" id="PF19815"/>
    </source>
</evidence>
<proteinExistence type="predicted"/>
<dbReference type="Pfam" id="PF19815">
    <property type="entry name" value="DUF6298"/>
    <property type="match status" value="1"/>
</dbReference>
<dbReference type="InterPro" id="IPR017853">
    <property type="entry name" value="GH"/>
</dbReference>
<accession>A0A5C6E529</accession>
<gene>
    <name evidence="3" type="ORF">Poly41_09910</name>
</gene>
<evidence type="ECO:0000256" key="1">
    <source>
        <dbReference type="SAM" id="SignalP"/>
    </source>
</evidence>
<feature type="domain" description="DUF6298" evidence="2">
    <location>
        <begin position="107"/>
        <end position="283"/>
    </location>
</feature>
<organism evidence="3 4">
    <name type="scientific">Novipirellula artificiosorum</name>
    <dbReference type="NCBI Taxonomy" id="2528016"/>
    <lineage>
        <taxon>Bacteria</taxon>
        <taxon>Pseudomonadati</taxon>
        <taxon>Planctomycetota</taxon>
        <taxon>Planctomycetia</taxon>
        <taxon>Pirellulales</taxon>
        <taxon>Pirellulaceae</taxon>
        <taxon>Novipirellula</taxon>
    </lineage>
</organism>
<dbReference type="RefSeq" id="WP_146524696.1">
    <property type="nucleotide sequence ID" value="NZ_SJPV01000001.1"/>
</dbReference>
<reference evidence="3 4" key="1">
    <citation type="submission" date="2019-02" db="EMBL/GenBank/DDBJ databases">
        <title>Deep-cultivation of Planctomycetes and their phenomic and genomic characterization uncovers novel biology.</title>
        <authorList>
            <person name="Wiegand S."/>
            <person name="Jogler M."/>
            <person name="Boedeker C."/>
            <person name="Pinto D."/>
            <person name="Vollmers J."/>
            <person name="Rivas-Marin E."/>
            <person name="Kohn T."/>
            <person name="Peeters S.H."/>
            <person name="Heuer A."/>
            <person name="Rast P."/>
            <person name="Oberbeckmann S."/>
            <person name="Bunk B."/>
            <person name="Jeske O."/>
            <person name="Meyerdierks A."/>
            <person name="Storesund J.E."/>
            <person name="Kallscheuer N."/>
            <person name="Luecker S."/>
            <person name="Lage O.M."/>
            <person name="Pohl T."/>
            <person name="Merkel B.J."/>
            <person name="Hornburger P."/>
            <person name="Mueller R.-W."/>
            <person name="Bruemmer F."/>
            <person name="Labrenz M."/>
            <person name="Spormann A.M."/>
            <person name="Op Den Camp H."/>
            <person name="Overmann J."/>
            <person name="Amann R."/>
            <person name="Jetten M.S.M."/>
            <person name="Mascher T."/>
            <person name="Medema M.H."/>
            <person name="Devos D.P."/>
            <person name="Kaster A.-K."/>
            <person name="Ovreas L."/>
            <person name="Rohde M."/>
            <person name="Galperin M.Y."/>
            <person name="Jogler C."/>
        </authorList>
    </citation>
    <scope>NUCLEOTIDE SEQUENCE [LARGE SCALE GENOMIC DNA]</scope>
    <source>
        <strain evidence="3 4">Poly41</strain>
    </source>
</reference>
<dbReference type="Gene3D" id="3.20.20.80">
    <property type="entry name" value="Glycosidases"/>
    <property type="match status" value="1"/>
</dbReference>
<comment type="caution">
    <text evidence="3">The sequence shown here is derived from an EMBL/GenBank/DDBJ whole genome shotgun (WGS) entry which is preliminary data.</text>
</comment>
<dbReference type="InterPro" id="IPR046265">
    <property type="entry name" value="DUF6298"/>
</dbReference>
<evidence type="ECO:0000313" key="3">
    <source>
        <dbReference type="EMBL" id="TWU42691.1"/>
    </source>
</evidence>
<feature type="chain" id="PRO_5022782731" description="DUF6298 domain-containing protein" evidence="1">
    <location>
        <begin position="21"/>
        <end position="475"/>
    </location>
</feature>
<dbReference type="AlphaFoldDB" id="A0A5C6E529"/>
<keyword evidence="4" id="KW-1185">Reference proteome</keyword>
<protein>
    <recommendedName>
        <fullName evidence="2">DUF6298 domain-containing protein</fullName>
    </recommendedName>
</protein>
<dbReference type="Proteomes" id="UP000319143">
    <property type="component" value="Unassembled WGS sequence"/>
</dbReference>
<dbReference type="EMBL" id="SJPV01000001">
    <property type="protein sequence ID" value="TWU42691.1"/>
    <property type="molecule type" value="Genomic_DNA"/>
</dbReference>
<evidence type="ECO:0000313" key="4">
    <source>
        <dbReference type="Proteomes" id="UP000319143"/>
    </source>
</evidence>
<name>A0A5C6E529_9BACT</name>
<dbReference type="SUPFAM" id="SSF51445">
    <property type="entry name" value="(Trans)glycosidases"/>
    <property type="match status" value="1"/>
</dbReference>
<sequence precursor="true">MKLAVLNLCCLLVVPSMLSAAPPNAAGMVEKQSVMGPLVVHAGNGRYFATPDGKPVWLTGSHTWATLQERGIEGETPAFDYEQYLGFMQHHDHNFLRLWAWEHSQWMQFVDSDVHVRYKPTIFQRTGPGVALDGAPKFDLTKFNPEFFQRLRERVEEARKRNIYVSVMFFQGFSVKKPPASPRSGNNWHGNPFNKLNNINGIDGDPSGRDAGHELHTLLTPDVTRVQEAYVRRVIDTLNDLENVLWEIGNELPASSVEFQYHMVDSVREYESSKAKQHLIGMTGAPVKTAELMASGADWISPPGSVWTDNPPPCDGNKIIVVDTDHCRAMKYDPDWVWINFTRGNHFILMDSYMDFRVGSPKQPDPKWNPTRDAMGAARRLSEQLDLSHMKPLPELASSGFCLADPGTSWVVFHPGGDSLSVQTGRGRWRATWLDPITGKAVSHRDVDSAEVWVSFKPPRPGRWVMLVTKSLQQR</sequence>